<evidence type="ECO:0000313" key="3">
    <source>
        <dbReference type="EMBL" id="PTB51871.1"/>
    </source>
</evidence>
<reference evidence="3 4" key="1">
    <citation type="submission" date="2016-07" db="EMBL/GenBank/DDBJ databases">
        <title>Multiple horizontal gene transfer events from other fungi enriched the ability of initially mycotrophic Trichoderma (Ascomycota) to feed on dead plant biomass.</title>
        <authorList>
            <consortium name="DOE Joint Genome Institute"/>
            <person name="Aerts A."/>
            <person name="Atanasova L."/>
            <person name="Chenthamara K."/>
            <person name="Zhang J."/>
            <person name="Grujic M."/>
            <person name="Henrissat B."/>
            <person name="Kuo A."/>
            <person name="Salamov A."/>
            <person name="Lipzen A."/>
            <person name="Labutti K."/>
            <person name="Barry K."/>
            <person name="Miao Y."/>
            <person name="Rahimi M.J."/>
            <person name="Shen Q."/>
            <person name="Grigoriev I.V."/>
            <person name="Kubicek C.P."/>
            <person name="Druzhinina I.S."/>
        </authorList>
    </citation>
    <scope>NUCLEOTIDE SEQUENCE [LARGE SCALE GENOMIC DNA]</scope>
    <source>
        <strain evidence="3 4">CBS 226.95</strain>
    </source>
</reference>
<dbReference type="Pfam" id="PF10551">
    <property type="entry name" value="MULE"/>
    <property type="match status" value="1"/>
</dbReference>
<evidence type="ECO:0000259" key="2">
    <source>
        <dbReference type="Pfam" id="PF10551"/>
    </source>
</evidence>
<dbReference type="Proteomes" id="UP000241690">
    <property type="component" value="Unassembled WGS sequence"/>
</dbReference>
<dbReference type="STRING" id="983964.A0A2T4A487"/>
<sequence>MPALKLREALGSDDLQLNRQDTFIKLRQQRRKAPTRSGRITDQKSVANFTFGLINTEREDGFLWLCKRLEELRQDLHIPAPTVIITDKEIALKNALKAKSEDGGSNDKADDNKPEVTKGDKDLLRAQAYANNAAVKVNDNLAARAAEQEIAERGCAALLPAADPQSRKGIFRTWNRSQGGRRVSTARLAAIAAAVKEAKDEDEDEDEAKDCIKVIPATQPGNDDVNKLAGM</sequence>
<accession>A0A2T4A487</accession>
<feature type="region of interest" description="Disordered" evidence="1">
    <location>
        <begin position="98"/>
        <end position="117"/>
    </location>
</feature>
<evidence type="ECO:0000313" key="4">
    <source>
        <dbReference type="Proteomes" id="UP000241690"/>
    </source>
</evidence>
<organism evidence="3 4">
    <name type="scientific">Trichoderma harzianum CBS 226.95</name>
    <dbReference type="NCBI Taxonomy" id="983964"/>
    <lineage>
        <taxon>Eukaryota</taxon>
        <taxon>Fungi</taxon>
        <taxon>Dikarya</taxon>
        <taxon>Ascomycota</taxon>
        <taxon>Pezizomycotina</taxon>
        <taxon>Sordariomycetes</taxon>
        <taxon>Hypocreomycetidae</taxon>
        <taxon>Hypocreales</taxon>
        <taxon>Hypocreaceae</taxon>
        <taxon>Trichoderma</taxon>
    </lineage>
</organism>
<evidence type="ECO:0000256" key="1">
    <source>
        <dbReference type="SAM" id="MobiDB-lite"/>
    </source>
</evidence>
<dbReference type="AlphaFoldDB" id="A0A2T4A487"/>
<name>A0A2T4A487_TRIHA</name>
<protein>
    <recommendedName>
        <fullName evidence="2">MULE transposase domain-containing protein</fullName>
    </recommendedName>
</protein>
<proteinExistence type="predicted"/>
<feature type="domain" description="MULE transposase" evidence="2">
    <location>
        <begin position="40"/>
        <end position="98"/>
    </location>
</feature>
<dbReference type="RefSeq" id="XP_024771548.1">
    <property type="nucleotide sequence ID" value="XM_024913200.1"/>
</dbReference>
<gene>
    <name evidence="3" type="ORF">M431DRAFT_19056</name>
</gene>
<keyword evidence="4" id="KW-1185">Reference proteome</keyword>
<dbReference type="GeneID" id="36621761"/>
<dbReference type="EMBL" id="KZ679685">
    <property type="protein sequence ID" value="PTB51871.1"/>
    <property type="molecule type" value="Genomic_DNA"/>
</dbReference>
<dbReference type="InterPro" id="IPR018289">
    <property type="entry name" value="MULE_transposase_dom"/>
</dbReference>